<keyword evidence="1" id="KW-0812">Transmembrane</keyword>
<comment type="caution">
    <text evidence="2">The sequence shown here is derived from an EMBL/GenBank/DDBJ whole genome shotgun (WGS) entry which is preliminary data.</text>
</comment>
<keyword evidence="1" id="KW-1133">Transmembrane helix</keyword>
<protein>
    <submittedName>
        <fullName evidence="2">Uncharacterized protein</fullName>
    </submittedName>
</protein>
<dbReference type="InterPro" id="IPR049731">
    <property type="entry name" value="LVIS_2131-like"/>
</dbReference>
<keyword evidence="3" id="KW-1185">Reference proteome</keyword>
<evidence type="ECO:0000313" key="3">
    <source>
        <dbReference type="Proteomes" id="UP001519292"/>
    </source>
</evidence>
<accession>A0ABS4MEL2</accession>
<dbReference type="EMBL" id="JAGGLU010000006">
    <property type="protein sequence ID" value="MBP2058125.1"/>
    <property type="molecule type" value="Genomic_DNA"/>
</dbReference>
<dbReference type="RefSeq" id="WP_209686868.1">
    <property type="nucleotide sequence ID" value="NZ_JAGGLU010000006.1"/>
</dbReference>
<gene>
    <name evidence="2" type="ORF">J2Z60_001302</name>
</gene>
<keyword evidence="1" id="KW-0472">Membrane</keyword>
<dbReference type="Proteomes" id="UP001519292">
    <property type="component" value="Unassembled WGS sequence"/>
</dbReference>
<evidence type="ECO:0000256" key="1">
    <source>
        <dbReference type="SAM" id="Phobius"/>
    </source>
</evidence>
<evidence type="ECO:0000313" key="2">
    <source>
        <dbReference type="EMBL" id="MBP2058125.1"/>
    </source>
</evidence>
<reference evidence="2 3" key="1">
    <citation type="submission" date="2021-03" db="EMBL/GenBank/DDBJ databases">
        <title>Genomic Encyclopedia of Type Strains, Phase IV (KMG-IV): sequencing the most valuable type-strain genomes for metagenomic binning, comparative biology and taxonomic classification.</title>
        <authorList>
            <person name="Goeker M."/>
        </authorList>
    </citation>
    <scope>NUCLEOTIDE SEQUENCE [LARGE SCALE GENOMIC DNA]</scope>
    <source>
        <strain evidence="2 3">DSM 101872</strain>
    </source>
</reference>
<name>A0ABS4MEL2_9LACO</name>
<dbReference type="NCBIfam" id="NF040508">
    <property type="entry name" value="LVIS_2131_fam"/>
    <property type="match status" value="1"/>
</dbReference>
<feature type="transmembrane region" description="Helical" evidence="1">
    <location>
        <begin position="6"/>
        <end position="27"/>
    </location>
</feature>
<proteinExistence type="predicted"/>
<organism evidence="2 3">
    <name type="scientific">Lactobacillus colini</name>
    <dbReference type="NCBI Taxonomy" id="1819254"/>
    <lineage>
        <taxon>Bacteria</taxon>
        <taxon>Bacillati</taxon>
        <taxon>Bacillota</taxon>
        <taxon>Bacilli</taxon>
        <taxon>Lactobacillales</taxon>
        <taxon>Lactobacillaceae</taxon>
        <taxon>Lactobacillus</taxon>
    </lineage>
</organism>
<sequence length="208" mass="23835">MTIGWNALGIIVWLSIVLYLVFIIQNIRSRHLVMIVRDRKRFEWKTTLIDILEVAILVLATGFMLFLTFFNNPKLDDPKAISSEIDYQPLILTAGNKRSYYVKAESNNTSSVQTYKFYSNGNSYTVSSNNATVSDGKDPMTVSASAIPFSKKELLKADSHYQRAYVATYTATYKKNWFNGLGLHSGRQATKYYLIRIPDRTFVKETKR</sequence>
<feature type="transmembrane region" description="Helical" evidence="1">
    <location>
        <begin position="48"/>
        <end position="70"/>
    </location>
</feature>